<evidence type="ECO:0000313" key="3">
    <source>
        <dbReference type="Proteomes" id="UP000298652"/>
    </source>
</evidence>
<dbReference type="AlphaFoldDB" id="A0A4V6DAK8"/>
<feature type="region of interest" description="Disordered" evidence="1">
    <location>
        <begin position="1"/>
        <end position="31"/>
    </location>
</feature>
<gene>
    <name evidence="2" type="ORF">SEVIR_3G423000v2</name>
</gene>
<keyword evidence="3" id="KW-1185">Reference proteome</keyword>
<dbReference type="EMBL" id="CM016554">
    <property type="protein sequence ID" value="TKW29866.1"/>
    <property type="molecule type" value="Genomic_DNA"/>
</dbReference>
<protein>
    <submittedName>
        <fullName evidence="2">Uncharacterized protein</fullName>
    </submittedName>
</protein>
<dbReference type="Proteomes" id="UP000298652">
    <property type="component" value="Chromosome 3"/>
</dbReference>
<feature type="compositionally biased region" description="Basic and acidic residues" evidence="1">
    <location>
        <begin position="1"/>
        <end position="11"/>
    </location>
</feature>
<organism evidence="2 3">
    <name type="scientific">Setaria viridis</name>
    <name type="common">Green bristlegrass</name>
    <name type="synonym">Setaria italica subsp. viridis</name>
    <dbReference type="NCBI Taxonomy" id="4556"/>
    <lineage>
        <taxon>Eukaryota</taxon>
        <taxon>Viridiplantae</taxon>
        <taxon>Streptophyta</taxon>
        <taxon>Embryophyta</taxon>
        <taxon>Tracheophyta</taxon>
        <taxon>Spermatophyta</taxon>
        <taxon>Magnoliopsida</taxon>
        <taxon>Liliopsida</taxon>
        <taxon>Poales</taxon>
        <taxon>Poaceae</taxon>
        <taxon>PACMAD clade</taxon>
        <taxon>Panicoideae</taxon>
        <taxon>Panicodae</taxon>
        <taxon>Paniceae</taxon>
        <taxon>Cenchrinae</taxon>
        <taxon>Setaria</taxon>
    </lineage>
</organism>
<sequence length="86" mass="10055">MSRLSVRKEELSLLQENPTPAYHPYPTKTGKQRKELDFFSKFRQNKQQHTLPTLVIQESKSSPGTENSKSTRIQRNFHRPTEAKKS</sequence>
<reference evidence="2" key="1">
    <citation type="submission" date="2019-03" db="EMBL/GenBank/DDBJ databases">
        <title>WGS assembly of Setaria viridis.</title>
        <authorList>
            <person name="Huang P."/>
            <person name="Jenkins J."/>
            <person name="Grimwood J."/>
            <person name="Barry K."/>
            <person name="Healey A."/>
            <person name="Mamidi S."/>
            <person name="Sreedasyam A."/>
            <person name="Shu S."/>
            <person name="Feldman M."/>
            <person name="Wu J."/>
            <person name="Yu Y."/>
            <person name="Chen C."/>
            <person name="Johnson J."/>
            <person name="Rokhsar D."/>
            <person name="Baxter I."/>
            <person name="Schmutz J."/>
            <person name="Brutnell T."/>
            <person name="Kellogg E."/>
        </authorList>
    </citation>
    <scope>NUCLEOTIDE SEQUENCE [LARGE SCALE GENOMIC DNA]</scope>
</reference>
<name>A0A4V6DAK8_SETVI</name>
<feature type="region of interest" description="Disordered" evidence="1">
    <location>
        <begin position="44"/>
        <end position="86"/>
    </location>
</feature>
<proteinExistence type="predicted"/>
<feature type="compositionally biased region" description="Polar residues" evidence="1">
    <location>
        <begin position="45"/>
        <end position="74"/>
    </location>
</feature>
<dbReference type="Gramene" id="TKW29866">
    <property type="protein sequence ID" value="TKW29866"/>
    <property type="gene ID" value="SEVIR_3G423000v2"/>
</dbReference>
<accession>A0A4V6DAK8</accession>
<evidence type="ECO:0000313" key="2">
    <source>
        <dbReference type="EMBL" id="TKW29866.1"/>
    </source>
</evidence>
<evidence type="ECO:0000256" key="1">
    <source>
        <dbReference type="SAM" id="MobiDB-lite"/>
    </source>
</evidence>